<evidence type="ECO:0000313" key="2">
    <source>
        <dbReference type="Proteomes" id="UP000824782"/>
    </source>
</evidence>
<name>A0AAV7DTM7_ENGPU</name>
<comment type="caution">
    <text evidence="1">The sequence shown here is derived from an EMBL/GenBank/DDBJ whole genome shotgun (WGS) entry which is preliminary data.</text>
</comment>
<organism evidence="1 2">
    <name type="scientific">Engystomops pustulosus</name>
    <name type="common">Tungara frog</name>
    <name type="synonym">Physalaemus pustulosus</name>
    <dbReference type="NCBI Taxonomy" id="76066"/>
    <lineage>
        <taxon>Eukaryota</taxon>
        <taxon>Metazoa</taxon>
        <taxon>Chordata</taxon>
        <taxon>Craniata</taxon>
        <taxon>Vertebrata</taxon>
        <taxon>Euteleostomi</taxon>
        <taxon>Amphibia</taxon>
        <taxon>Batrachia</taxon>
        <taxon>Anura</taxon>
        <taxon>Neobatrachia</taxon>
        <taxon>Hyloidea</taxon>
        <taxon>Leptodactylidae</taxon>
        <taxon>Leiuperinae</taxon>
        <taxon>Engystomops</taxon>
    </lineage>
</organism>
<sequence length="96" mass="10863">MSFIVMAGRLHPILKAMRVLTYIYPVLCLPSSLSLSYFSCVSQLLFRHCICFCPPPPVIAPPSITFSCYLHLSLPLLLPPLFQRPKKQNPTQKKCT</sequence>
<keyword evidence="2" id="KW-1185">Reference proteome</keyword>
<accession>A0AAV7DTM7</accession>
<reference evidence="1" key="1">
    <citation type="thesis" date="2020" institute="ProQuest LLC" country="789 East Eisenhower Parkway, Ann Arbor, MI, USA">
        <title>Comparative Genomics and Chromosome Evolution.</title>
        <authorList>
            <person name="Mudd A.B."/>
        </authorList>
    </citation>
    <scope>NUCLEOTIDE SEQUENCE</scope>
    <source>
        <strain evidence="1">237g6f4</strain>
        <tissue evidence="1">Blood</tissue>
    </source>
</reference>
<evidence type="ECO:0000313" key="1">
    <source>
        <dbReference type="EMBL" id="KAG8599288.1"/>
    </source>
</evidence>
<dbReference type="AlphaFoldDB" id="A0AAV7DTM7"/>
<dbReference type="EMBL" id="WNYA01000001">
    <property type="protein sequence ID" value="KAG8599288.1"/>
    <property type="molecule type" value="Genomic_DNA"/>
</dbReference>
<dbReference type="Proteomes" id="UP000824782">
    <property type="component" value="Unassembled WGS sequence"/>
</dbReference>
<proteinExistence type="predicted"/>
<gene>
    <name evidence="1" type="ORF">GDO81_002993</name>
</gene>
<protein>
    <submittedName>
        <fullName evidence="1">Uncharacterized protein</fullName>
    </submittedName>
</protein>